<name>A0A448WCR1_9PLAT</name>
<organism evidence="2 3">
    <name type="scientific">Protopolystoma xenopodis</name>
    <dbReference type="NCBI Taxonomy" id="117903"/>
    <lineage>
        <taxon>Eukaryota</taxon>
        <taxon>Metazoa</taxon>
        <taxon>Spiralia</taxon>
        <taxon>Lophotrochozoa</taxon>
        <taxon>Platyhelminthes</taxon>
        <taxon>Monogenea</taxon>
        <taxon>Polyopisthocotylea</taxon>
        <taxon>Polystomatidea</taxon>
        <taxon>Polystomatidae</taxon>
        <taxon>Protopolystoma</taxon>
    </lineage>
</organism>
<evidence type="ECO:0000313" key="2">
    <source>
        <dbReference type="EMBL" id="VEL08438.1"/>
    </source>
</evidence>
<sequence length="394" mass="42837">MALNGTCLQISALSVVPIPAPRHRCLPSPTIAGQQIKANLTESNLDPPSGGLASTGPSITMTLPLGETSNPSSAAADATYTKSQLLMPKSVRIPDHPESSISQEVKSKLLRGHWPASSSSLEPSEKRRWNLGQAVNQSPDRLAIMRPLAQPDWPVDDAPKNPRPEKIPHLGNEGSDEDDISKSAEDRFSNSAMENYSLAEAIKINPQLSNAIHRLHHFLQNRPPVTPASSPCPKPASVPPPTPPRYTHPQWTEHPRYDDRTVRRIGSASLAPNGEAYITGLGSKEHEQEIQEMEGFRINTELPTVPKRVLSQANQLPSAETSDLLYFADKQIDKLANFTLSAEPVRCQLNGAAITLAGDPKIGTQSFKGIDVFAKFFILSQTSGKFSNVVDVTH</sequence>
<proteinExistence type="predicted"/>
<dbReference type="Proteomes" id="UP000784294">
    <property type="component" value="Unassembled WGS sequence"/>
</dbReference>
<gene>
    <name evidence="2" type="ORF">PXEA_LOCUS1878</name>
</gene>
<feature type="region of interest" description="Disordered" evidence="1">
    <location>
        <begin position="151"/>
        <end position="181"/>
    </location>
</feature>
<evidence type="ECO:0000256" key="1">
    <source>
        <dbReference type="SAM" id="MobiDB-lite"/>
    </source>
</evidence>
<feature type="region of interest" description="Disordered" evidence="1">
    <location>
        <begin position="221"/>
        <end position="258"/>
    </location>
</feature>
<feature type="compositionally biased region" description="Pro residues" evidence="1">
    <location>
        <begin position="224"/>
        <end position="246"/>
    </location>
</feature>
<evidence type="ECO:0000313" key="3">
    <source>
        <dbReference type="Proteomes" id="UP000784294"/>
    </source>
</evidence>
<reference evidence="2" key="1">
    <citation type="submission" date="2018-11" db="EMBL/GenBank/DDBJ databases">
        <authorList>
            <consortium name="Pathogen Informatics"/>
        </authorList>
    </citation>
    <scope>NUCLEOTIDE SEQUENCE</scope>
</reference>
<feature type="compositionally biased region" description="Basic and acidic residues" evidence="1">
    <location>
        <begin position="157"/>
        <end position="168"/>
    </location>
</feature>
<accession>A0A448WCR1</accession>
<dbReference type="EMBL" id="CAAALY010003963">
    <property type="protein sequence ID" value="VEL08438.1"/>
    <property type="molecule type" value="Genomic_DNA"/>
</dbReference>
<protein>
    <submittedName>
        <fullName evidence="2">Uncharacterized protein</fullName>
    </submittedName>
</protein>
<comment type="caution">
    <text evidence="2">The sequence shown here is derived from an EMBL/GenBank/DDBJ whole genome shotgun (WGS) entry which is preliminary data.</text>
</comment>
<dbReference type="AlphaFoldDB" id="A0A448WCR1"/>
<keyword evidence="3" id="KW-1185">Reference proteome</keyword>